<name>A0A6F8XQM4_9ACTN</name>
<dbReference type="AlphaFoldDB" id="A0A6F8XQM4"/>
<keyword evidence="2" id="KW-0732">Signal</keyword>
<evidence type="ECO:0000256" key="1">
    <source>
        <dbReference type="SAM" id="MobiDB-lite"/>
    </source>
</evidence>
<feature type="region of interest" description="Disordered" evidence="1">
    <location>
        <begin position="21"/>
        <end position="52"/>
    </location>
</feature>
<gene>
    <name evidence="3" type="ORF">Pflav_025440</name>
</gene>
<dbReference type="KEGG" id="pfla:Pflav_025440"/>
<organism evidence="3 4">
    <name type="scientific">Phytohabitans flavus</name>
    <dbReference type="NCBI Taxonomy" id="1076124"/>
    <lineage>
        <taxon>Bacteria</taxon>
        <taxon>Bacillati</taxon>
        <taxon>Actinomycetota</taxon>
        <taxon>Actinomycetes</taxon>
        <taxon>Micromonosporales</taxon>
        <taxon>Micromonosporaceae</taxon>
    </lineage>
</organism>
<reference evidence="3 4" key="2">
    <citation type="submission" date="2020-03" db="EMBL/GenBank/DDBJ databases">
        <authorList>
            <person name="Ichikawa N."/>
            <person name="Kimura A."/>
            <person name="Kitahashi Y."/>
            <person name="Uohara A."/>
        </authorList>
    </citation>
    <scope>NUCLEOTIDE SEQUENCE [LARGE SCALE GENOMIC DNA]</scope>
    <source>
        <strain evidence="3 4">NBRC 107702</strain>
    </source>
</reference>
<feature type="signal peptide" evidence="2">
    <location>
        <begin position="1"/>
        <end position="23"/>
    </location>
</feature>
<evidence type="ECO:0000256" key="2">
    <source>
        <dbReference type="SAM" id="SignalP"/>
    </source>
</evidence>
<dbReference type="RefSeq" id="WP_197938371.1">
    <property type="nucleotide sequence ID" value="NZ_AP022870.1"/>
</dbReference>
<dbReference type="EMBL" id="AP022870">
    <property type="protein sequence ID" value="BCB76134.1"/>
    <property type="molecule type" value="Genomic_DNA"/>
</dbReference>
<accession>A0A6F8XQM4</accession>
<keyword evidence="4" id="KW-1185">Reference proteome</keyword>
<evidence type="ECO:0000313" key="4">
    <source>
        <dbReference type="Proteomes" id="UP000502508"/>
    </source>
</evidence>
<proteinExistence type="predicted"/>
<dbReference type="Proteomes" id="UP000502508">
    <property type="component" value="Chromosome"/>
</dbReference>
<evidence type="ECO:0000313" key="3">
    <source>
        <dbReference type="EMBL" id="BCB76134.1"/>
    </source>
</evidence>
<feature type="chain" id="PRO_5026237727" evidence="2">
    <location>
        <begin position="24"/>
        <end position="52"/>
    </location>
</feature>
<protein>
    <submittedName>
        <fullName evidence="3">Uncharacterized protein</fullName>
    </submittedName>
</protein>
<sequence>MRPLFAVMILVAGLLVYPSPAQAAPAKTPPLTTPWTAQALNGTPLPEYPARR</sequence>
<reference evidence="3 4" key="1">
    <citation type="submission" date="2020-03" db="EMBL/GenBank/DDBJ databases">
        <title>Whole genome shotgun sequence of Phytohabitans flavus NBRC 107702.</title>
        <authorList>
            <person name="Komaki H."/>
            <person name="Tamura T."/>
        </authorList>
    </citation>
    <scope>NUCLEOTIDE SEQUENCE [LARGE SCALE GENOMIC DNA]</scope>
    <source>
        <strain evidence="3 4">NBRC 107702</strain>
    </source>
</reference>